<dbReference type="Proteomes" id="UP000177029">
    <property type="component" value="Unassembled WGS sequence"/>
</dbReference>
<dbReference type="InterPro" id="IPR009019">
    <property type="entry name" value="KH_sf_prok-type"/>
</dbReference>
<dbReference type="Pfam" id="PF08529">
    <property type="entry name" value="NusA_N"/>
    <property type="match status" value="1"/>
</dbReference>
<keyword evidence="2 7" id="KW-0963">Cytoplasm</keyword>
<sequence length="411" mass="45657">MLDIKMVQKAVEQLAAEKDLDPKQIMEALEAALVSAYKKEYNKRGEVIRCNLDTKTGDMHFYQIKTVVDDTLVRFPVEGEEEEQQRVEEPRREVGVPAETSEEQLPLFNEERHMTLDEAKKVKKDAAVGDEFTFDLETPSMDFGRIAAQTAKQVIMQKLREIEKDAIKKEFEGRVGELVTGVLQRIERGNVFVDLGRASGVMFFSEAIPGEHYRIGERLKFYLLQAQESGRGPNLLLSRSHPRFVTKLFELEVPEIADGVVQIKGIVREPGSRSKIAVATEEDGVDPVGSCVGQRGARVLAVTSELGSEKTDIIEWSADPEKYVSAALSPATVTAVERTGDREVRVLVPEDQLSLAIGKGGQNARLAAQLTGMKIDIRSQSRPEEKQEGGVAEVPEGEEAMSEEKNEDAEE</sequence>
<dbReference type="HAMAP" id="MF_00945_B">
    <property type="entry name" value="NusA_B"/>
    <property type="match status" value="1"/>
</dbReference>
<dbReference type="GO" id="GO:0005829">
    <property type="term" value="C:cytosol"/>
    <property type="evidence" value="ECO:0007669"/>
    <property type="project" value="TreeGrafter"/>
</dbReference>
<dbReference type="FunFam" id="3.30.300.20:FF:000005">
    <property type="entry name" value="Transcription termination/antitermination protein NusA"/>
    <property type="match status" value="1"/>
</dbReference>
<keyword evidence="3 7" id="KW-0889">Transcription antitermination</keyword>
<dbReference type="STRING" id="1802555.A2755_03605"/>
<organism evidence="10 11">
    <name type="scientific">Candidatus Wolfebacteria bacterium RIFCSPHIGHO2_01_FULL_48_22</name>
    <dbReference type="NCBI Taxonomy" id="1802555"/>
    <lineage>
        <taxon>Bacteria</taxon>
        <taxon>Candidatus Wolfeibacteriota</taxon>
    </lineage>
</organism>
<dbReference type="CDD" id="cd04455">
    <property type="entry name" value="S1_NusA"/>
    <property type="match status" value="1"/>
</dbReference>
<gene>
    <name evidence="7" type="primary">nusA</name>
    <name evidence="10" type="ORF">A2755_03605</name>
</gene>
<feature type="domain" description="S1 motif" evidence="9">
    <location>
        <begin position="176"/>
        <end position="240"/>
    </location>
</feature>
<reference evidence="10 11" key="1">
    <citation type="journal article" date="2016" name="Nat. Commun.">
        <title>Thousands of microbial genomes shed light on interconnected biogeochemical processes in an aquifer system.</title>
        <authorList>
            <person name="Anantharaman K."/>
            <person name="Brown C.T."/>
            <person name="Hug L.A."/>
            <person name="Sharon I."/>
            <person name="Castelle C.J."/>
            <person name="Probst A.J."/>
            <person name="Thomas B.C."/>
            <person name="Singh A."/>
            <person name="Wilkins M.J."/>
            <person name="Karaoz U."/>
            <person name="Brodie E.L."/>
            <person name="Williams K.H."/>
            <person name="Hubbard S.S."/>
            <person name="Banfield J.F."/>
        </authorList>
    </citation>
    <scope>NUCLEOTIDE SEQUENCE [LARGE SCALE GENOMIC DNA]</scope>
</reference>
<dbReference type="NCBIfam" id="TIGR01953">
    <property type="entry name" value="NusA"/>
    <property type="match status" value="1"/>
</dbReference>
<dbReference type="InterPro" id="IPR013735">
    <property type="entry name" value="TF_NusA_N"/>
</dbReference>
<evidence type="ECO:0000256" key="7">
    <source>
        <dbReference type="HAMAP-Rule" id="MF_00945"/>
    </source>
</evidence>
<dbReference type="SMART" id="SM00316">
    <property type="entry name" value="S1"/>
    <property type="match status" value="1"/>
</dbReference>
<feature type="region of interest" description="Disordered" evidence="8">
    <location>
        <begin position="377"/>
        <end position="411"/>
    </location>
</feature>
<dbReference type="Pfam" id="PF13184">
    <property type="entry name" value="KH_NusA_1st"/>
    <property type="match status" value="1"/>
</dbReference>
<evidence type="ECO:0000256" key="2">
    <source>
        <dbReference type="ARBA" id="ARBA00022490"/>
    </source>
</evidence>
<keyword evidence="6 7" id="KW-0804">Transcription</keyword>
<dbReference type="Pfam" id="PF26594">
    <property type="entry name" value="KH_NusA_2nd"/>
    <property type="match status" value="1"/>
</dbReference>
<dbReference type="PROSITE" id="PS50084">
    <property type="entry name" value="KH_TYPE_1"/>
    <property type="match status" value="1"/>
</dbReference>
<evidence type="ECO:0000259" key="9">
    <source>
        <dbReference type="PROSITE" id="PS50126"/>
    </source>
</evidence>
<dbReference type="Gene3D" id="3.30.300.20">
    <property type="match status" value="2"/>
</dbReference>
<feature type="compositionally biased region" description="Basic and acidic residues" evidence="8">
    <location>
        <begin position="377"/>
        <end position="388"/>
    </location>
</feature>
<comment type="subunit">
    <text evidence="7">Monomer. Binds directly to the core enzyme of the DNA-dependent RNA polymerase and to nascent RNA.</text>
</comment>
<evidence type="ECO:0000256" key="4">
    <source>
        <dbReference type="ARBA" id="ARBA00022884"/>
    </source>
</evidence>
<dbReference type="PROSITE" id="PS50126">
    <property type="entry name" value="S1"/>
    <property type="match status" value="1"/>
</dbReference>
<dbReference type="GO" id="GO:0003700">
    <property type="term" value="F:DNA-binding transcription factor activity"/>
    <property type="evidence" value="ECO:0007669"/>
    <property type="project" value="InterPro"/>
</dbReference>
<dbReference type="InterPro" id="IPR003029">
    <property type="entry name" value="S1_domain"/>
</dbReference>
<comment type="function">
    <text evidence="7">Participates in both transcription termination and antitermination.</text>
</comment>
<dbReference type="AlphaFoldDB" id="A0A1F8DPR2"/>
<dbReference type="SUPFAM" id="SSF50249">
    <property type="entry name" value="Nucleic acid-binding proteins"/>
    <property type="match status" value="1"/>
</dbReference>
<dbReference type="GO" id="GO:0006353">
    <property type="term" value="P:DNA-templated transcription termination"/>
    <property type="evidence" value="ECO:0007669"/>
    <property type="project" value="UniProtKB-UniRule"/>
</dbReference>
<dbReference type="EMBL" id="MGIP01000019">
    <property type="protein sequence ID" value="OGM90611.1"/>
    <property type="molecule type" value="Genomic_DNA"/>
</dbReference>
<feature type="compositionally biased region" description="Acidic residues" evidence="8">
    <location>
        <begin position="395"/>
        <end position="411"/>
    </location>
</feature>
<keyword evidence="5 7" id="KW-0805">Transcription regulation</keyword>
<dbReference type="Gene3D" id="2.40.50.140">
    <property type="entry name" value="Nucleic acid-binding proteins"/>
    <property type="match status" value="1"/>
</dbReference>
<comment type="similarity">
    <text evidence="7">Belongs to the NusA family.</text>
</comment>
<dbReference type="InterPro" id="IPR036555">
    <property type="entry name" value="NusA_N_sf"/>
</dbReference>
<dbReference type="PANTHER" id="PTHR22648:SF0">
    <property type="entry name" value="TRANSCRIPTION TERMINATION_ANTITERMINATION PROTEIN NUSA"/>
    <property type="match status" value="1"/>
</dbReference>
<evidence type="ECO:0000256" key="8">
    <source>
        <dbReference type="SAM" id="MobiDB-lite"/>
    </source>
</evidence>
<accession>A0A1F8DPR2</accession>
<dbReference type="InterPro" id="IPR058582">
    <property type="entry name" value="KH_NusA_2nd"/>
</dbReference>
<name>A0A1F8DPR2_9BACT</name>
<dbReference type="FunFam" id="3.30.300.20:FF:000002">
    <property type="entry name" value="Transcription termination/antitermination protein NusA"/>
    <property type="match status" value="1"/>
</dbReference>
<dbReference type="InterPro" id="IPR025249">
    <property type="entry name" value="TF_NusA_KH_1st"/>
</dbReference>
<dbReference type="Gene3D" id="3.30.1480.10">
    <property type="entry name" value="NusA, N-terminal domain"/>
    <property type="match status" value="1"/>
</dbReference>
<evidence type="ECO:0000256" key="5">
    <source>
        <dbReference type="ARBA" id="ARBA00023015"/>
    </source>
</evidence>
<evidence type="ECO:0000313" key="10">
    <source>
        <dbReference type="EMBL" id="OGM90611.1"/>
    </source>
</evidence>
<dbReference type="GO" id="GO:0003723">
    <property type="term" value="F:RNA binding"/>
    <property type="evidence" value="ECO:0007669"/>
    <property type="project" value="UniProtKB-UniRule"/>
</dbReference>
<evidence type="ECO:0000256" key="3">
    <source>
        <dbReference type="ARBA" id="ARBA00022814"/>
    </source>
</evidence>
<feature type="region of interest" description="Disordered" evidence="8">
    <location>
        <begin position="79"/>
        <end position="103"/>
    </location>
</feature>
<dbReference type="CDD" id="cd22529">
    <property type="entry name" value="KH-II_NusA_rpt2"/>
    <property type="match status" value="1"/>
</dbReference>
<dbReference type="InterPro" id="IPR010213">
    <property type="entry name" value="TF_NusA"/>
</dbReference>
<dbReference type="SUPFAM" id="SSF54814">
    <property type="entry name" value="Prokaryotic type KH domain (KH-domain type II)"/>
    <property type="match status" value="2"/>
</dbReference>
<comment type="subcellular location">
    <subcellularLocation>
        <location evidence="7">Cytoplasm</location>
    </subcellularLocation>
</comment>
<dbReference type="CDD" id="cd02134">
    <property type="entry name" value="KH-II_NusA_rpt1"/>
    <property type="match status" value="1"/>
</dbReference>
<evidence type="ECO:0000313" key="11">
    <source>
        <dbReference type="Proteomes" id="UP000177029"/>
    </source>
</evidence>
<dbReference type="InterPro" id="IPR015946">
    <property type="entry name" value="KH_dom-like_a/b"/>
</dbReference>
<keyword evidence="4 7" id="KW-0694">RNA-binding</keyword>
<proteinExistence type="inferred from homology"/>
<dbReference type="InterPro" id="IPR012340">
    <property type="entry name" value="NA-bd_OB-fold"/>
</dbReference>
<evidence type="ECO:0000256" key="6">
    <source>
        <dbReference type="ARBA" id="ARBA00023163"/>
    </source>
</evidence>
<protein>
    <recommendedName>
        <fullName evidence="7">Transcription termination/antitermination protein NusA</fullName>
    </recommendedName>
</protein>
<feature type="compositionally biased region" description="Basic and acidic residues" evidence="8">
    <location>
        <begin position="84"/>
        <end position="94"/>
    </location>
</feature>
<comment type="caution">
    <text evidence="10">The sequence shown here is derived from an EMBL/GenBank/DDBJ whole genome shotgun (WGS) entry which is preliminary data.</text>
</comment>
<dbReference type="PANTHER" id="PTHR22648">
    <property type="entry name" value="TRANSCRIPTION TERMINATION FACTOR NUSA"/>
    <property type="match status" value="1"/>
</dbReference>
<keyword evidence="1 7" id="KW-0806">Transcription termination</keyword>
<evidence type="ECO:0000256" key="1">
    <source>
        <dbReference type="ARBA" id="ARBA00022472"/>
    </source>
</evidence>
<dbReference type="GO" id="GO:0031564">
    <property type="term" value="P:transcription antitermination"/>
    <property type="evidence" value="ECO:0007669"/>
    <property type="project" value="UniProtKB-UniRule"/>
</dbReference>
<dbReference type="InterPro" id="IPR030842">
    <property type="entry name" value="TF_NusA_bacterial"/>
</dbReference>
<dbReference type="SUPFAM" id="SSF69705">
    <property type="entry name" value="Transcription factor NusA, N-terminal domain"/>
    <property type="match status" value="1"/>
</dbReference>